<dbReference type="SUPFAM" id="SSF49785">
    <property type="entry name" value="Galactose-binding domain-like"/>
    <property type="match status" value="1"/>
</dbReference>
<evidence type="ECO:0000313" key="7">
    <source>
        <dbReference type="Proteomes" id="UP000663832"/>
    </source>
</evidence>
<dbReference type="EMBL" id="CAJNOE010000689">
    <property type="protein sequence ID" value="CAF1310534.1"/>
    <property type="molecule type" value="Genomic_DNA"/>
</dbReference>
<evidence type="ECO:0000313" key="8">
    <source>
        <dbReference type="Proteomes" id="UP000663845"/>
    </source>
</evidence>
<dbReference type="OrthoDB" id="10283339at2759"/>
<evidence type="ECO:0000313" key="4">
    <source>
        <dbReference type="EMBL" id="CAF1536372.1"/>
    </source>
</evidence>
<sequence>MNRYLICVNQVCACPPNTYWDGLLCKNQKYAGESCSQQDECRSNSFNLVCTPETCPTTGMSNVCSTGINMIAINLTMSYGFSYSLYEYNFTAIYSSALITISIQRLSWYWDFDDFSLINSNGSELLLNGGFEMGSTASWIYCNPHNSGYAGYITTAAQGGRNHSGIYYWQDAAKSYPDFLAQNVSLIIGENYTFGFWLMADSGGGQVLVNIFQK</sequence>
<dbReference type="EMBL" id="CAJNOG010000780">
    <property type="protein sequence ID" value="CAF1356718.1"/>
    <property type="molecule type" value="Genomic_DNA"/>
</dbReference>
<evidence type="ECO:0000313" key="6">
    <source>
        <dbReference type="EMBL" id="CAF3959251.1"/>
    </source>
</evidence>
<name>A0A815HV83_9BILA</name>
<organism evidence="3 8">
    <name type="scientific">Adineta steineri</name>
    <dbReference type="NCBI Taxonomy" id="433720"/>
    <lineage>
        <taxon>Eukaryota</taxon>
        <taxon>Metazoa</taxon>
        <taxon>Spiralia</taxon>
        <taxon>Gnathifera</taxon>
        <taxon>Rotifera</taxon>
        <taxon>Eurotatoria</taxon>
        <taxon>Bdelloidea</taxon>
        <taxon>Adinetida</taxon>
        <taxon>Adinetidae</taxon>
        <taxon>Adineta</taxon>
    </lineage>
</organism>
<evidence type="ECO:0000313" key="1">
    <source>
        <dbReference type="EMBL" id="CAF1250775.1"/>
    </source>
</evidence>
<dbReference type="Proteomes" id="UP000663844">
    <property type="component" value="Unassembled WGS sequence"/>
</dbReference>
<dbReference type="Proteomes" id="UP000663877">
    <property type="component" value="Unassembled WGS sequence"/>
</dbReference>
<dbReference type="Proteomes" id="UP000663860">
    <property type="component" value="Unassembled WGS sequence"/>
</dbReference>
<reference evidence="3" key="1">
    <citation type="submission" date="2021-02" db="EMBL/GenBank/DDBJ databases">
        <authorList>
            <person name="Nowell W R."/>
        </authorList>
    </citation>
    <scope>NUCLEOTIDE SEQUENCE</scope>
</reference>
<dbReference type="Proteomes" id="UP000663832">
    <property type="component" value="Unassembled WGS sequence"/>
</dbReference>
<evidence type="ECO:0000313" key="3">
    <source>
        <dbReference type="EMBL" id="CAF1356718.1"/>
    </source>
</evidence>
<dbReference type="EMBL" id="CAJNOI010000344">
    <property type="protein sequence ID" value="CAF1250775.1"/>
    <property type="molecule type" value="Genomic_DNA"/>
</dbReference>
<dbReference type="InterPro" id="IPR008979">
    <property type="entry name" value="Galactose-bd-like_sf"/>
</dbReference>
<dbReference type="AlphaFoldDB" id="A0A815HV83"/>
<dbReference type="Proteomes" id="UP000663845">
    <property type="component" value="Unassembled WGS sequence"/>
</dbReference>
<comment type="caution">
    <text evidence="3">The sequence shown here is derived from an EMBL/GenBank/DDBJ whole genome shotgun (WGS) entry which is preliminary data.</text>
</comment>
<dbReference type="Gene3D" id="2.60.120.260">
    <property type="entry name" value="Galactose-binding domain-like"/>
    <property type="match status" value="1"/>
</dbReference>
<dbReference type="EMBL" id="CAJOAZ010002781">
    <property type="protein sequence ID" value="CAF3959097.1"/>
    <property type="molecule type" value="Genomic_DNA"/>
</dbReference>
<gene>
    <name evidence="1" type="ORF">BJG266_LOCUS29576</name>
    <name evidence="2" type="ORF">IZO911_LOCUS34577</name>
    <name evidence="3" type="ORF">JYZ213_LOCUS35350</name>
    <name evidence="6" type="ORF">KXQ929_LOCUS26093</name>
    <name evidence="5" type="ORF">OXD698_LOCUS27141</name>
    <name evidence="4" type="ORF">QVE165_LOCUS45951</name>
</gene>
<dbReference type="EMBL" id="CAJOBB010002327">
    <property type="protein sequence ID" value="CAF3959251.1"/>
    <property type="molecule type" value="Genomic_DNA"/>
</dbReference>
<dbReference type="Proteomes" id="UP000663868">
    <property type="component" value="Unassembled WGS sequence"/>
</dbReference>
<proteinExistence type="predicted"/>
<evidence type="ECO:0000313" key="2">
    <source>
        <dbReference type="EMBL" id="CAF1310534.1"/>
    </source>
</evidence>
<evidence type="ECO:0000313" key="5">
    <source>
        <dbReference type="EMBL" id="CAF3959097.1"/>
    </source>
</evidence>
<accession>A0A815HV83</accession>
<protein>
    <submittedName>
        <fullName evidence="3">Uncharacterized protein</fullName>
    </submittedName>
</protein>
<keyword evidence="7" id="KW-1185">Reference proteome</keyword>
<dbReference type="EMBL" id="CAJNOM010000664">
    <property type="protein sequence ID" value="CAF1536372.1"/>
    <property type="molecule type" value="Genomic_DNA"/>
</dbReference>